<sequence length="159" mass="17501">MNHRTEVTTSKILLKPKQIKKVKLKEIEKKQKTEIALTKARLAAQVDETDGQRRARDKASIKGYFEMAIDVFAGDPSKPATEATNNGDATVSAIRLLSLTDHEHLGDVVSARLVNSNSKNALECIKVILTKASVNLTVDDLKEITTIVSVVKSEKNCCR</sequence>
<keyword evidence="2" id="KW-1185">Reference proteome</keyword>
<comment type="caution">
    <text evidence="1">The sequence shown here is derived from an EMBL/GenBank/DDBJ whole genome shotgun (WGS) entry which is preliminary data.</text>
</comment>
<evidence type="ECO:0000313" key="2">
    <source>
        <dbReference type="Proteomes" id="UP001163321"/>
    </source>
</evidence>
<gene>
    <name evidence="1" type="ORF">PsorP6_009150</name>
</gene>
<reference evidence="1 2" key="1">
    <citation type="journal article" date="2022" name="bioRxiv">
        <title>The genome of the oomycete Peronosclerospora sorghi, a cosmopolitan pathogen of maize and sorghum, is inflated with dispersed pseudogenes.</title>
        <authorList>
            <person name="Fletcher K."/>
            <person name="Martin F."/>
            <person name="Isakeit T."/>
            <person name="Cavanaugh K."/>
            <person name="Magill C."/>
            <person name="Michelmore R."/>
        </authorList>
    </citation>
    <scope>NUCLEOTIDE SEQUENCE [LARGE SCALE GENOMIC DNA]</scope>
    <source>
        <strain evidence="1">P6</strain>
    </source>
</reference>
<proteinExistence type="predicted"/>
<evidence type="ECO:0000313" key="1">
    <source>
        <dbReference type="EMBL" id="KAI9911671.1"/>
    </source>
</evidence>
<dbReference type="Proteomes" id="UP001163321">
    <property type="component" value="Chromosome 5"/>
</dbReference>
<dbReference type="EMBL" id="CM047584">
    <property type="protein sequence ID" value="KAI9911671.1"/>
    <property type="molecule type" value="Genomic_DNA"/>
</dbReference>
<name>A0ACC0W102_9STRA</name>
<organism evidence="1 2">
    <name type="scientific">Peronosclerospora sorghi</name>
    <dbReference type="NCBI Taxonomy" id="230839"/>
    <lineage>
        <taxon>Eukaryota</taxon>
        <taxon>Sar</taxon>
        <taxon>Stramenopiles</taxon>
        <taxon>Oomycota</taxon>
        <taxon>Peronosporomycetes</taxon>
        <taxon>Peronosporales</taxon>
        <taxon>Peronosporaceae</taxon>
        <taxon>Peronosclerospora</taxon>
    </lineage>
</organism>
<protein>
    <submittedName>
        <fullName evidence="1">Uncharacterized protein</fullName>
    </submittedName>
</protein>
<accession>A0ACC0W102</accession>